<dbReference type="PANTHER" id="PTHR23407:SF1">
    <property type="entry name" value="5-FORMYLTETRAHYDROFOLATE CYCLO-LIGASE"/>
    <property type="match status" value="1"/>
</dbReference>
<comment type="catalytic activity">
    <reaction evidence="5">
        <text>(6S)-5-formyl-5,6,7,8-tetrahydrofolate + ATP = (6R)-5,10-methenyltetrahydrofolate + ADP + phosphate</text>
        <dbReference type="Rhea" id="RHEA:10488"/>
        <dbReference type="ChEBI" id="CHEBI:30616"/>
        <dbReference type="ChEBI" id="CHEBI:43474"/>
        <dbReference type="ChEBI" id="CHEBI:57455"/>
        <dbReference type="ChEBI" id="CHEBI:57457"/>
        <dbReference type="ChEBI" id="CHEBI:456216"/>
        <dbReference type="EC" id="6.3.3.2"/>
    </reaction>
</comment>
<dbReference type="OrthoDB" id="9801938at2"/>
<dbReference type="GO" id="GO:0046872">
    <property type="term" value="F:metal ion binding"/>
    <property type="evidence" value="ECO:0007669"/>
    <property type="project" value="UniProtKB-KW"/>
</dbReference>
<gene>
    <name evidence="6" type="ORF">SAMN04488001_0806</name>
</gene>
<dbReference type="RefSeq" id="WP_089944768.1">
    <property type="nucleotide sequence ID" value="NZ_FNOI01000001.1"/>
</dbReference>
<dbReference type="InterPro" id="IPR002698">
    <property type="entry name" value="FTHF_cligase"/>
</dbReference>
<comment type="similarity">
    <text evidence="1 5">Belongs to the 5-formyltetrahydrofolate cyclo-ligase family.</text>
</comment>
<evidence type="ECO:0000313" key="6">
    <source>
        <dbReference type="EMBL" id="SDW30690.1"/>
    </source>
</evidence>
<evidence type="ECO:0000256" key="5">
    <source>
        <dbReference type="RuleBase" id="RU361279"/>
    </source>
</evidence>
<dbReference type="SUPFAM" id="SSF100950">
    <property type="entry name" value="NagB/RpiA/CoA transferase-like"/>
    <property type="match status" value="1"/>
</dbReference>
<dbReference type="Proteomes" id="UP000199441">
    <property type="component" value="Unassembled WGS sequence"/>
</dbReference>
<evidence type="ECO:0000313" key="7">
    <source>
        <dbReference type="Proteomes" id="UP000199441"/>
    </source>
</evidence>
<accession>A0A1H2SGE0</accession>
<reference evidence="7" key="1">
    <citation type="submission" date="2016-10" db="EMBL/GenBank/DDBJ databases">
        <authorList>
            <person name="Varghese N."/>
            <person name="Submissions S."/>
        </authorList>
    </citation>
    <scope>NUCLEOTIDE SEQUENCE [LARGE SCALE GENOMIC DNA]</scope>
    <source>
        <strain evidence="7">DSM 26922</strain>
    </source>
</reference>
<dbReference type="NCBIfam" id="TIGR02727">
    <property type="entry name" value="MTHFS_bact"/>
    <property type="match status" value="1"/>
</dbReference>
<keyword evidence="6" id="KW-0436">Ligase</keyword>
<protein>
    <recommendedName>
        <fullName evidence="5">5-formyltetrahydrofolate cyclo-ligase</fullName>
        <ecNumber evidence="5">6.3.3.2</ecNumber>
    </recommendedName>
</protein>
<dbReference type="GO" id="GO:0035999">
    <property type="term" value="P:tetrahydrofolate interconversion"/>
    <property type="evidence" value="ECO:0007669"/>
    <property type="project" value="TreeGrafter"/>
</dbReference>
<dbReference type="STRING" id="670155.SAMN04488001_0806"/>
<dbReference type="GO" id="GO:0009396">
    <property type="term" value="P:folic acid-containing compound biosynthetic process"/>
    <property type="evidence" value="ECO:0007669"/>
    <property type="project" value="TreeGrafter"/>
</dbReference>
<sequence>MAPEVDQTQARDVAVWRKAKRTELRDARKTLSASTHADLSAQIAARLEDILHRHYHGAKGQIFSMYWPIKGEPDLRTLMGKLHKFGVRIALPSVETKAAPLVFRLWTPDAEMTRGDWNIPVLTKDAARVTPDITLAPLVGWDPAGYRLGYGGGYFDRTLAALPSPPLKIGVGYDAARLPTIYPQEHDIAMDVIVTETGAHAV</sequence>
<dbReference type="Pfam" id="PF01812">
    <property type="entry name" value="5-FTHF_cyc-lig"/>
    <property type="match status" value="1"/>
</dbReference>
<proteinExistence type="inferred from homology"/>
<dbReference type="EMBL" id="FNOI01000001">
    <property type="protein sequence ID" value="SDW30690.1"/>
    <property type="molecule type" value="Genomic_DNA"/>
</dbReference>
<dbReference type="AlphaFoldDB" id="A0A1H2SGE0"/>
<feature type="binding site" evidence="4">
    <location>
        <position position="72"/>
    </location>
    <ligand>
        <name>substrate</name>
    </ligand>
</feature>
<keyword evidence="3 5" id="KW-0067">ATP-binding</keyword>
<dbReference type="InterPro" id="IPR024185">
    <property type="entry name" value="FTHF_cligase-like_sf"/>
</dbReference>
<keyword evidence="5" id="KW-0460">Magnesium</keyword>
<dbReference type="EC" id="6.3.3.2" evidence="5"/>
<keyword evidence="2 5" id="KW-0547">Nucleotide-binding</keyword>
<dbReference type="PIRSF" id="PIRSF006806">
    <property type="entry name" value="FTHF_cligase"/>
    <property type="match status" value="1"/>
</dbReference>
<comment type="cofactor">
    <cofactor evidence="5">
        <name>Mg(2+)</name>
        <dbReference type="ChEBI" id="CHEBI:18420"/>
    </cofactor>
</comment>
<dbReference type="Gene3D" id="3.40.50.10420">
    <property type="entry name" value="NagB/RpiA/CoA transferase-like"/>
    <property type="match status" value="1"/>
</dbReference>
<dbReference type="PANTHER" id="PTHR23407">
    <property type="entry name" value="ATPASE INHIBITOR/5-FORMYLTETRAHYDROFOLATE CYCLO-LIGASE"/>
    <property type="match status" value="1"/>
</dbReference>
<organism evidence="6 7">
    <name type="scientific">Litoreibacter albidus</name>
    <dbReference type="NCBI Taxonomy" id="670155"/>
    <lineage>
        <taxon>Bacteria</taxon>
        <taxon>Pseudomonadati</taxon>
        <taxon>Pseudomonadota</taxon>
        <taxon>Alphaproteobacteria</taxon>
        <taxon>Rhodobacterales</taxon>
        <taxon>Roseobacteraceae</taxon>
        <taxon>Litoreibacter</taxon>
    </lineage>
</organism>
<evidence type="ECO:0000256" key="3">
    <source>
        <dbReference type="ARBA" id="ARBA00022840"/>
    </source>
</evidence>
<dbReference type="GO" id="GO:0030272">
    <property type="term" value="F:5-formyltetrahydrofolate cyclo-ligase activity"/>
    <property type="evidence" value="ECO:0007669"/>
    <property type="project" value="UniProtKB-EC"/>
</dbReference>
<dbReference type="InterPro" id="IPR037171">
    <property type="entry name" value="NagB/RpiA_transferase-like"/>
</dbReference>
<keyword evidence="7" id="KW-1185">Reference proteome</keyword>
<evidence type="ECO:0000256" key="2">
    <source>
        <dbReference type="ARBA" id="ARBA00022741"/>
    </source>
</evidence>
<name>A0A1H2SGE0_9RHOB</name>
<dbReference type="GO" id="GO:0005524">
    <property type="term" value="F:ATP binding"/>
    <property type="evidence" value="ECO:0007669"/>
    <property type="project" value="UniProtKB-KW"/>
</dbReference>
<evidence type="ECO:0000256" key="1">
    <source>
        <dbReference type="ARBA" id="ARBA00010638"/>
    </source>
</evidence>
<evidence type="ECO:0000256" key="4">
    <source>
        <dbReference type="PIRSR" id="PIRSR006806-1"/>
    </source>
</evidence>
<keyword evidence="5" id="KW-0479">Metal-binding</keyword>